<evidence type="ECO:0000256" key="2">
    <source>
        <dbReference type="SAM" id="MobiDB-lite"/>
    </source>
</evidence>
<evidence type="ECO:0000313" key="4">
    <source>
        <dbReference type="Proteomes" id="UP000660262"/>
    </source>
</evidence>
<reference evidence="3" key="1">
    <citation type="submission" date="2020-10" db="EMBL/GenBank/DDBJ databases">
        <title>Unveiling of a novel bifunctional photoreceptor, Dualchrome1, isolated from a cosmopolitan green alga.</title>
        <authorList>
            <person name="Suzuki S."/>
            <person name="Kawachi M."/>
        </authorList>
    </citation>
    <scope>NUCLEOTIDE SEQUENCE</scope>
    <source>
        <strain evidence="3">NIES 2893</strain>
    </source>
</reference>
<gene>
    <name evidence="3" type="ORF">PPROV_000649700</name>
</gene>
<evidence type="ECO:0000313" key="3">
    <source>
        <dbReference type="EMBL" id="GHP07755.1"/>
    </source>
</evidence>
<keyword evidence="4" id="KW-1185">Reference proteome</keyword>
<dbReference type="InterPro" id="IPR004000">
    <property type="entry name" value="Actin"/>
</dbReference>
<dbReference type="PANTHER" id="PTHR11937">
    <property type="entry name" value="ACTIN"/>
    <property type="match status" value="1"/>
</dbReference>
<name>A0A830HMB6_9CHLO</name>
<evidence type="ECO:0008006" key="5">
    <source>
        <dbReference type="Google" id="ProtNLM"/>
    </source>
</evidence>
<protein>
    <recommendedName>
        <fullName evidence="5">Actin-related protein 5</fullName>
    </recommendedName>
</protein>
<dbReference type="SMART" id="SM00268">
    <property type="entry name" value="ACTIN"/>
    <property type="match status" value="1"/>
</dbReference>
<dbReference type="AlphaFoldDB" id="A0A830HMB6"/>
<dbReference type="EMBL" id="BNJQ01000018">
    <property type="protein sequence ID" value="GHP07755.1"/>
    <property type="molecule type" value="Genomic_DNA"/>
</dbReference>
<feature type="region of interest" description="Disordered" evidence="2">
    <location>
        <begin position="475"/>
        <end position="519"/>
    </location>
</feature>
<dbReference type="Proteomes" id="UP000660262">
    <property type="component" value="Unassembled WGS sequence"/>
</dbReference>
<feature type="region of interest" description="Disordered" evidence="2">
    <location>
        <begin position="635"/>
        <end position="667"/>
    </location>
</feature>
<dbReference type="Gene3D" id="3.90.640.10">
    <property type="entry name" value="Actin, Chain A, domain 4"/>
    <property type="match status" value="2"/>
</dbReference>
<dbReference type="Pfam" id="PF00022">
    <property type="entry name" value="Actin"/>
    <property type="match status" value="2"/>
</dbReference>
<comment type="caution">
    <text evidence="3">The sequence shown here is derived from an EMBL/GenBank/DDBJ whole genome shotgun (WGS) entry which is preliminary data.</text>
</comment>
<evidence type="ECO:0000256" key="1">
    <source>
        <dbReference type="RuleBase" id="RU000487"/>
    </source>
</evidence>
<organism evidence="3 4">
    <name type="scientific">Pycnococcus provasolii</name>
    <dbReference type="NCBI Taxonomy" id="41880"/>
    <lineage>
        <taxon>Eukaryota</taxon>
        <taxon>Viridiplantae</taxon>
        <taxon>Chlorophyta</taxon>
        <taxon>Pseudoscourfieldiophyceae</taxon>
        <taxon>Pseudoscourfieldiales</taxon>
        <taxon>Pycnococcaceae</taxon>
        <taxon>Pycnococcus</taxon>
    </lineage>
</organism>
<dbReference type="Gene3D" id="3.30.420.40">
    <property type="match status" value="4"/>
</dbReference>
<feature type="compositionally biased region" description="Low complexity" evidence="2">
    <location>
        <begin position="475"/>
        <end position="485"/>
    </location>
</feature>
<feature type="compositionally biased region" description="Basic and acidic residues" evidence="2">
    <location>
        <begin position="645"/>
        <end position="667"/>
    </location>
</feature>
<dbReference type="SUPFAM" id="SSF53067">
    <property type="entry name" value="Actin-like ATPase domain"/>
    <property type="match status" value="2"/>
</dbReference>
<proteinExistence type="inferred from homology"/>
<dbReference type="InterPro" id="IPR043129">
    <property type="entry name" value="ATPase_NBD"/>
</dbReference>
<comment type="similarity">
    <text evidence="1">Belongs to the actin family.</text>
</comment>
<accession>A0A830HMB6</accession>
<dbReference type="OrthoDB" id="7340501at2759"/>
<feature type="region of interest" description="Disordered" evidence="2">
    <location>
        <begin position="698"/>
        <end position="737"/>
    </location>
</feature>
<sequence length="1012" mass="107829">MASPRGGSKVELMEVSLQNQNQNDTLKQEVVYALQNDAGLGRPSRDSKSSFSASFSASSSSLVIDAGSWRTRLGLVSSSPPPPPSYCEPATSLRSLVMKCKAKPDGLLALKQGFKAGDTVRIVGDYDPHTATHTYGADMPRGVLRSPFEAGCTVNHDVLETILDTALYATNLGDEAAFHAQNVPIAVSQCIAQPAALTATTAEMCFERYAASTFLPWHDAAMAFRHTATAEDGIAVMLGHSTSHVLPVLGGKPVYAAAVRVEVAGLRMSEYLLNVLCLRNPQHAAAMRWGLPLRRAEECKHMLCGVCPEIDYSAFLGRIASQASEDEKAAHESREKHTRYLQLPWEDAMANYHLAVADYEERKKSFEALKERRREAGQRMREMAAAKRAEKEARLRVEAARLASYLTRVEEVEASFAGELAEAEKLVAEQLAAENEAAAAAAAAERKAKREAAKAAKAAAAAAAAAAATSTEAGATQADGAAADTPKPEENLPAKRRRIAKKPMDATEDEPTPAPAATDGAVAATAAAAAPVATALVAAVEAKRDAALAELMADISAEEISQRIAAGVNAAAASASNATEILFPTPHHLRRRIAEVENDIRKLNGRTDLLPLPPLPPKVYPLADVPDDQLDAAGLKEKRKQRLQKANEEYRRKLDEKKKRKKEKEEAKIAKMDAEFAEDPEKHIADLHARRNTLLESQRKRLGSRATGGAADAPTVTVGTERTATGRSRRGTGEDRERMRLVAQAAFDPDSGRGRGGGNKDKKVARKREAAFGVNDSDWDVYAKMDRSGGGGGGEEEDEVATAEAAELAFIEDRLRTLDGGFMGGGGGGGGGNGVASPPDPLGEPPMMPRAEHYQVPLLTERYSVGELLFTPSICGEHGSGGLQDAILSSLRRLPGGANGPAATRVCKGGLIISGGLSLLPGVRDRVQAEMVARMEPGRAPSVSTPVDYSDSLHGAWRGMASYMRECTGGSGAPQWQAGKGAAWLTRAEYEEHGADRGVALLTRRFLGATTL</sequence>